<dbReference type="Proteomes" id="UP000199101">
    <property type="component" value="Unassembled WGS sequence"/>
</dbReference>
<keyword evidence="3" id="KW-1185">Reference proteome</keyword>
<dbReference type="AlphaFoldDB" id="A0A1C3WEB2"/>
<dbReference type="Gene3D" id="3.40.430.10">
    <property type="entry name" value="Dihydrofolate Reductase, subunit A"/>
    <property type="match status" value="1"/>
</dbReference>
<organism evidence="2 3">
    <name type="scientific">Rhizobium multihospitium</name>
    <dbReference type="NCBI Taxonomy" id="410764"/>
    <lineage>
        <taxon>Bacteria</taxon>
        <taxon>Pseudomonadati</taxon>
        <taxon>Pseudomonadota</taxon>
        <taxon>Alphaproteobacteria</taxon>
        <taxon>Hyphomicrobiales</taxon>
        <taxon>Rhizobiaceae</taxon>
        <taxon>Rhizobium/Agrobacterium group</taxon>
        <taxon>Rhizobium</taxon>
    </lineage>
</organism>
<dbReference type="PANTHER" id="PTHR38011">
    <property type="entry name" value="DIHYDROFOLATE REDUCTASE FAMILY PROTEIN (AFU_ORTHOLOGUE AFUA_8G06820)"/>
    <property type="match status" value="1"/>
</dbReference>
<evidence type="ECO:0000313" key="3">
    <source>
        <dbReference type="Proteomes" id="UP000199101"/>
    </source>
</evidence>
<protein>
    <submittedName>
        <fullName evidence="2">Dihydrofolate reductase</fullName>
    </submittedName>
</protein>
<dbReference type="EMBL" id="FMAG01000005">
    <property type="protein sequence ID" value="SCB38226.1"/>
    <property type="molecule type" value="Genomic_DNA"/>
</dbReference>
<dbReference type="Pfam" id="PF01872">
    <property type="entry name" value="RibD_C"/>
    <property type="match status" value="1"/>
</dbReference>
<reference evidence="3" key="1">
    <citation type="submission" date="2016-08" db="EMBL/GenBank/DDBJ databases">
        <authorList>
            <person name="Varghese N."/>
            <person name="Submissions Spin"/>
        </authorList>
    </citation>
    <scope>NUCLEOTIDE SEQUENCE [LARGE SCALE GENOMIC DNA]</scope>
    <source>
        <strain evidence="3">HAMBI 2975</strain>
    </source>
</reference>
<dbReference type="InterPro" id="IPR050765">
    <property type="entry name" value="Riboflavin_Biosynth_HTPR"/>
</dbReference>
<sequence>MITGHVFIAASLDGFIARDDGGIEWLLEYDASGEDHGYNDFIRDIDAIIMGRGTFETVRDMKPWFYTRPVLVLSSTLAEQPVPAELAGKVRFTRKSPPQAMAMLEAEGCRRTYVDGGRVIQSFLREGLISDMVITRVPILLGSGRPLFGPVSRDINLTHVSTRPFPSGLVQSTYTIAP</sequence>
<dbReference type="InterPro" id="IPR002734">
    <property type="entry name" value="RibDG_C"/>
</dbReference>
<dbReference type="STRING" id="410764.GA0061103_5262"/>
<dbReference type="OrthoDB" id="9782335at2"/>
<evidence type="ECO:0000313" key="2">
    <source>
        <dbReference type="EMBL" id="SCB38226.1"/>
    </source>
</evidence>
<dbReference type="InterPro" id="IPR024072">
    <property type="entry name" value="DHFR-like_dom_sf"/>
</dbReference>
<dbReference type="PANTHER" id="PTHR38011:SF11">
    <property type="entry name" value="2,5-DIAMINO-6-RIBOSYLAMINO-4(3H)-PYRIMIDINONE 5'-PHOSPHATE REDUCTASE"/>
    <property type="match status" value="1"/>
</dbReference>
<name>A0A1C3WEB2_9HYPH</name>
<accession>A0A1C3WEB2</accession>
<gene>
    <name evidence="2" type="ORF">GA0061103_5262</name>
</gene>
<dbReference type="SUPFAM" id="SSF53597">
    <property type="entry name" value="Dihydrofolate reductase-like"/>
    <property type="match status" value="1"/>
</dbReference>
<dbReference type="RefSeq" id="WP_092714619.1">
    <property type="nucleotide sequence ID" value="NZ_FMAG01000005.1"/>
</dbReference>
<evidence type="ECO:0000259" key="1">
    <source>
        <dbReference type="Pfam" id="PF01872"/>
    </source>
</evidence>
<feature type="domain" description="Bacterial bifunctional deaminase-reductase C-terminal" evidence="1">
    <location>
        <begin position="6"/>
        <end position="170"/>
    </location>
</feature>
<proteinExistence type="predicted"/>
<dbReference type="GO" id="GO:0009231">
    <property type="term" value="P:riboflavin biosynthetic process"/>
    <property type="evidence" value="ECO:0007669"/>
    <property type="project" value="InterPro"/>
</dbReference>
<dbReference type="GO" id="GO:0008703">
    <property type="term" value="F:5-amino-6-(5-phosphoribosylamino)uracil reductase activity"/>
    <property type="evidence" value="ECO:0007669"/>
    <property type="project" value="InterPro"/>
</dbReference>